<dbReference type="PANTHER" id="PTHR11829:SF343">
    <property type="entry name" value="FORK-HEAD DOMAIN-CONTAINING PROTEIN"/>
    <property type="match status" value="1"/>
</dbReference>
<dbReference type="SMART" id="SM00339">
    <property type="entry name" value="FH"/>
    <property type="match status" value="1"/>
</dbReference>
<feature type="region of interest" description="Disordered" evidence="5">
    <location>
        <begin position="401"/>
        <end position="464"/>
    </location>
</feature>
<organism evidence="7 8">
    <name type="scientific">Lachnellula willkommii</name>
    <dbReference type="NCBI Taxonomy" id="215461"/>
    <lineage>
        <taxon>Eukaryota</taxon>
        <taxon>Fungi</taxon>
        <taxon>Dikarya</taxon>
        <taxon>Ascomycota</taxon>
        <taxon>Pezizomycotina</taxon>
        <taxon>Leotiomycetes</taxon>
        <taxon>Helotiales</taxon>
        <taxon>Lachnaceae</taxon>
        <taxon>Lachnellula</taxon>
    </lineage>
</organism>
<accession>A0A559MBC5</accession>
<protein>
    <submittedName>
        <fullName evidence="7">Forkhead protein</fullName>
    </submittedName>
</protein>
<evidence type="ECO:0000313" key="8">
    <source>
        <dbReference type="Proteomes" id="UP000315522"/>
    </source>
</evidence>
<gene>
    <name evidence="7" type="primary">sep1</name>
    <name evidence="7" type="ORF">LAWI1_G002614</name>
</gene>
<feature type="compositionally biased region" description="Polar residues" evidence="5">
    <location>
        <begin position="506"/>
        <end position="527"/>
    </location>
</feature>
<dbReference type="InterPro" id="IPR036390">
    <property type="entry name" value="WH_DNA-bd_sf"/>
</dbReference>
<dbReference type="FunFam" id="1.10.10.10:FF:000260">
    <property type="entry name" value="Forkhead transcription factor (Sep1)"/>
    <property type="match status" value="1"/>
</dbReference>
<comment type="subcellular location">
    <subcellularLocation>
        <location evidence="1 4">Nucleus</location>
    </subcellularLocation>
</comment>
<dbReference type="PANTHER" id="PTHR11829">
    <property type="entry name" value="FORKHEAD BOX PROTEIN"/>
    <property type="match status" value="1"/>
</dbReference>
<dbReference type="Proteomes" id="UP000315522">
    <property type="component" value="Unassembled WGS sequence"/>
</dbReference>
<evidence type="ECO:0000256" key="3">
    <source>
        <dbReference type="ARBA" id="ARBA00023242"/>
    </source>
</evidence>
<evidence type="ECO:0000256" key="4">
    <source>
        <dbReference type="PROSITE-ProRule" id="PRU00089"/>
    </source>
</evidence>
<feature type="compositionally biased region" description="Low complexity" evidence="5">
    <location>
        <begin position="28"/>
        <end position="42"/>
    </location>
</feature>
<reference evidence="7 8" key="1">
    <citation type="submission" date="2018-05" db="EMBL/GenBank/DDBJ databases">
        <title>Genome sequencing and assembly of the regulated plant pathogen Lachnellula willkommii and related sister species for the development of diagnostic species identification markers.</title>
        <authorList>
            <person name="Giroux E."/>
            <person name="Bilodeau G."/>
        </authorList>
    </citation>
    <scope>NUCLEOTIDE SEQUENCE [LARGE SCALE GENOMIC DNA]</scope>
    <source>
        <strain evidence="7 8">CBS 172.35</strain>
    </source>
</reference>
<feature type="region of interest" description="Disordered" evidence="5">
    <location>
        <begin position="1"/>
        <end position="106"/>
    </location>
</feature>
<dbReference type="Pfam" id="PF00250">
    <property type="entry name" value="Forkhead"/>
    <property type="match status" value="1"/>
</dbReference>
<name>A0A559MBC5_9HELO</name>
<keyword evidence="3 4" id="KW-0539">Nucleus</keyword>
<dbReference type="InterPro" id="IPR050211">
    <property type="entry name" value="FOX_domain-containing"/>
</dbReference>
<evidence type="ECO:0000313" key="7">
    <source>
        <dbReference type="EMBL" id="TVY90257.1"/>
    </source>
</evidence>
<feature type="region of interest" description="Disordered" evidence="5">
    <location>
        <begin position="747"/>
        <end position="778"/>
    </location>
</feature>
<dbReference type="EMBL" id="QGML01000928">
    <property type="protein sequence ID" value="TVY90257.1"/>
    <property type="molecule type" value="Genomic_DNA"/>
</dbReference>
<feature type="region of interest" description="Disordered" evidence="5">
    <location>
        <begin position="175"/>
        <end position="225"/>
    </location>
</feature>
<dbReference type="PRINTS" id="PR00053">
    <property type="entry name" value="FORKHEAD"/>
</dbReference>
<dbReference type="SUPFAM" id="SSF46785">
    <property type="entry name" value="Winged helix' DNA-binding domain"/>
    <property type="match status" value="1"/>
</dbReference>
<dbReference type="CDD" id="cd00059">
    <property type="entry name" value="FH_FOX"/>
    <property type="match status" value="1"/>
</dbReference>
<dbReference type="Gene3D" id="1.10.10.10">
    <property type="entry name" value="Winged helix-like DNA-binding domain superfamily/Winged helix DNA-binding domain"/>
    <property type="match status" value="1"/>
</dbReference>
<feature type="compositionally biased region" description="Polar residues" evidence="5">
    <location>
        <begin position="753"/>
        <end position="778"/>
    </location>
</feature>
<dbReference type="InterPro" id="IPR001766">
    <property type="entry name" value="Fork_head_dom"/>
</dbReference>
<dbReference type="InterPro" id="IPR030456">
    <property type="entry name" value="TF_fork_head_CS_2"/>
</dbReference>
<evidence type="ECO:0000256" key="5">
    <source>
        <dbReference type="SAM" id="MobiDB-lite"/>
    </source>
</evidence>
<dbReference type="GO" id="GO:0001228">
    <property type="term" value="F:DNA-binding transcription activator activity, RNA polymerase II-specific"/>
    <property type="evidence" value="ECO:0007669"/>
    <property type="project" value="UniProtKB-ARBA"/>
</dbReference>
<feature type="compositionally biased region" description="Polar residues" evidence="5">
    <location>
        <begin position="70"/>
        <end position="80"/>
    </location>
</feature>
<dbReference type="AlphaFoldDB" id="A0A559MBC5"/>
<keyword evidence="2 4" id="KW-0238">DNA-binding</keyword>
<comment type="caution">
    <text evidence="7">The sequence shown here is derived from an EMBL/GenBank/DDBJ whole genome shotgun (WGS) entry which is preliminary data.</text>
</comment>
<dbReference type="PROSITE" id="PS50039">
    <property type="entry name" value="FORK_HEAD_3"/>
    <property type="match status" value="1"/>
</dbReference>
<feature type="DNA-binding region" description="Fork-head" evidence="4">
    <location>
        <begin position="225"/>
        <end position="315"/>
    </location>
</feature>
<dbReference type="PROSITE" id="PS00658">
    <property type="entry name" value="FORK_HEAD_2"/>
    <property type="match status" value="1"/>
</dbReference>
<keyword evidence="8" id="KW-1185">Reference proteome</keyword>
<dbReference type="GO" id="GO:0005634">
    <property type="term" value="C:nucleus"/>
    <property type="evidence" value="ECO:0007669"/>
    <property type="project" value="UniProtKB-SubCell"/>
</dbReference>
<feature type="region of interest" description="Disordered" evidence="5">
    <location>
        <begin position="494"/>
        <end position="530"/>
    </location>
</feature>
<feature type="region of interest" description="Disordered" evidence="5">
    <location>
        <begin position="314"/>
        <end position="377"/>
    </location>
</feature>
<evidence type="ECO:0000256" key="2">
    <source>
        <dbReference type="ARBA" id="ARBA00023125"/>
    </source>
</evidence>
<sequence length="778" mass="85823">MSSTRYSQHQPLQIYQDPVTTFDHAPMPSSKNSSNLKKPSPLRSLKNAATRRNIVFNPPQDGPHKPSPFKATQQSSSSPSRAPFGNKLNMIPMPPPEGPSYNTDSMEKKQPLMSKFKTGSNAGPQKALFTTFSSSAVSEKENYPQPYYPDPAASYNDVISRGNFSLEGLYSQKPPAKRLMDSAPINESRPAKKTKIEEGQEEDFSEATYLPSPDSFPPLHDDGSKPSHSYAQLIGMSILRAPARRLTLAQIYKWISDSYSFYSASDAGWQNSIRHNLSLNKAFIKQERPKDDPGKGNYWAIQPGMEHQFIKDKSKKAAGASENGPVMTTHPAPAIQPELPQVPLPQSGYFKPLVPAPRPQELPAKPAYSPPEPQLPAISEELSSDATIPASDAFLDPELEEPCQEAAPSSPHIQSSPPTAMMHSSPPIPRHVPRRHDTPPPVPRFPSSSRSRSHKRKFASMDDSGYFSSLDSSAMRPHRLLTSEADRPRIKRGRAEEEIARLRGSSYDSPTKSRTSFAPPSSSPVRQNNKKKCTQMLPPLTPMVKLRAPIRAPPSVSPNTNLRMHRDKVREMVGSPLRGVTSLDENLPWSPAFNIDDSYLFQEFTNGADFDIFTDNAAGFLSVPGMGSPEKRSAKRPRLDRSRSANILADISNTNYNKNLTSTPLLKLTPSLATSISKSPKKGFGLVDSPTRLLNLDESPFKLPAQSPSFNLQAFDLPHDDFLGAEFLSEEFDDDFSGVDIMQGFQKIGAGGSHSSRNTPKTNTSSRPPFGRSFTSRF</sequence>
<feature type="compositionally biased region" description="Polar residues" evidence="5">
    <location>
        <begin position="1"/>
        <end position="13"/>
    </location>
</feature>
<dbReference type="GO" id="GO:0000978">
    <property type="term" value="F:RNA polymerase II cis-regulatory region sequence-specific DNA binding"/>
    <property type="evidence" value="ECO:0007669"/>
    <property type="project" value="TreeGrafter"/>
</dbReference>
<evidence type="ECO:0000259" key="6">
    <source>
        <dbReference type="PROSITE" id="PS50039"/>
    </source>
</evidence>
<evidence type="ECO:0000256" key="1">
    <source>
        <dbReference type="ARBA" id="ARBA00004123"/>
    </source>
</evidence>
<proteinExistence type="predicted"/>
<feature type="domain" description="Fork-head" evidence="6">
    <location>
        <begin position="225"/>
        <end position="315"/>
    </location>
</feature>
<dbReference type="InterPro" id="IPR036388">
    <property type="entry name" value="WH-like_DNA-bd_sf"/>
</dbReference>